<organism evidence="3 4">
    <name type="scientific">Paenirhodobacter ferrireducens</name>
    <dbReference type="NCBI Taxonomy" id="1215032"/>
    <lineage>
        <taxon>Bacteria</taxon>
        <taxon>Pseudomonadati</taxon>
        <taxon>Pseudomonadota</taxon>
        <taxon>Alphaproteobacteria</taxon>
        <taxon>Rhodobacterales</taxon>
        <taxon>Rhodobacter group</taxon>
        <taxon>Paenirhodobacter</taxon>
    </lineage>
</organism>
<dbReference type="AlphaFoldDB" id="A0A443LTE3"/>
<dbReference type="OrthoDB" id="9780267at2"/>
<feature type="transmembrane region" description="Helical" evidence="2">
    <location>
        <begin position="22"/>
        <end position="48"/>
    </location>
</feature>
<keyword evidence="2" id="KW-0472">Membrane</keyword>
<dbReference type="PANTHER" id="PTHR31876">
    <property type="entry name" value="COV-LIKE PROTEIN 1"/>
    <property type="match status" value="1"/>
</dbReference>
<dbReference type="EMBL" id="SAVB01000002">
    <property type="protein sequence ID" value="RWR52438.1"/>
    <property type="molecule type" value="Genomic_DNA"/>
</dbReference>
<evidence type="ECO:0000313" key="4">
    <source>
        <dbReference type="Proteomes" id="UP000286594"/>
    </source>
</evidence>
<dbReference type="PANTHER" id="PTHR31876:SF26">
    <property type="entry name" value="PROTEIN LIKE COV 2"/>
    <property type="match status" value="1"/>
</dbReference>
<proteinExistence type="predicted"/>
<accession>A0A443LTE3</accession>
<feature type="transmembrane region" description="Helical" evidence="2">
    <location>
        <begin position="68"/>
        <end position="89"/>
    </location>
</feature>
<keyword evidence="2" id="KW-0812">Transmembrane</keyword>
<sequence length="238" mass="26061">MTEPPTDLPHPRKKGVFAGLRASFLTGLVVISPIGLTLWLMWTVAGWVDGWVLPFVPQEFQPEQYIGLNVRGFGVVFFLVFTIIVGWLAKNIIGRSVLRFGESLVDRMPVVRSVYNGLKQIAETVFAQGETKFDRACLVEYPRPGLKAVAFVSSRSKGEIAANGSEDDPLISVFLPTTPNPTSGFLLFVPESQITYLEMSVEDAAKLIISAGLVYPGPKPVKPAKDQPKSPARSTEAR</sequence>
<reference evidence="3 4" key="1">
    <citation type="submission" date="2019-01" db="EMBL/GenBank/DDBJ databases">
        <title>Sinorhodobacter populi sp. nov. isolated from the symptomatic bark tissue of Populus euramericana canker.</title>
        <authorList>
            <person name="Xu G."/>
        </authorList>
    </citation>
    <scope>NUCLEOTIDE SEQUENCE [LARGE SCALE GENOMIC DNA]</scope>
    <source>
        <strain evidence="3 4">CCTCC AB2012026</strain>
    </source>
</reference>
<gene>
    <name evidence="3" type="ORF">EOW65_02355</name>
</gene>
<feature type="region of interest" description="Disordered" evidence="1">
    <location>
        <begin position="218"/>
        <end position="238"/>
    </location>
</feature>
<dbReference type="Proteomes" id="UP000286594">
    <property type="component" value="Unassembled WGS sequence"/>
</dbReference>
<protein>
    <submittedName>
        <fullName evidence="3">DUF502 domain-containing protein</fullName>
    </submittedName>
</protein>
<evidence type="ECO:0000256" key="1">
    <source>
        <dbReference type="SAM" id="MobiDB-lite"/>
    </source>
</evidence>
<keyword evidence="4" id="KW-1185">Reference proteome</keyword>
<comment type="caution">
    <text evidence="3">The sequence shown here is derived from an EMBL/GenBank/DDBJ whole genome shotgun (WGS) entry which is preliminary data.</text>
</comment>
<dbReference type="RefSeq" id="WP_128147399.1">
    <property type="nucleotide sequence ID" value="NZ_SAVB01000002.1"/>
</dbReference>
<keyword evidence="2" id="KW-1133">Transmembrane helix</keyword>
<evidence type="ECO:0000313" key="3">
    <source>
        <dbReference type="EMBL" id="RWR52438.1"/>
    </source>
</evidence>
<name>A0A443LTE3_9RHOB</name>
<evidence type="ECO:0000256" key="2">
    <source>
        <dbReference type="SAM" id="Phobius"/>
    </source>
</evidence>
<dbReference type="Pfam" id="PF04367">
    <property type="entry name" value="DUF502"/>
    <property type="match status" value="1"/>
</dbReference>
<dbReference type="InterPro" id="IPR007462">
    <property type="entry name" value="COV1-like"/>
</dbReference>